<sequence length="210" mass="23573">MPRVVRVIDGLGVPIYSSGVRMVMFAQGFLMVLPISYFKKKEKKQRLCDGDDMLFGGSMKVAQTVILDRSLMPKVVHVVDGSGVPIYNDGVRWFEWKRMTKKGFGGAGEDEGQKDQSGQREIEKHNGNTRNLGKVLGFLQPSAKLVAKEMANEIAWLDYKGKAYCYLITAVDLDIDSMHHNMALSMVQIVIADDLCYTNIGKCKMSTYKY</sequence>
<keyword evidence="2" id="KW-0812">Transmembrane</keyword>
<reference evidence="3 4" key="1">
    <citation type="submission" date="2024-01" db="EMBL/GenBank/DDBJ databases">
        <title>The genomes of 5 underutilized Papilionoideae crops provide insights into root nodulation and disease resistance.</title>
        <authorList>
            <person name="Yuan L."/>
        </authorList>
    </citation>
    <scope>NUCLEOTIDE SEQUENCE [LARGE SCALE GENOMIC DNA]</scope>
    <source>
        <strain evidence="3">LY-2023</strain>
        <tissue evidence="3">Leaf</tissue>
    </source>
</reference>
<feature type="region of interest" description="Disordered" evidence="1">
    <location>
        <begin position="105"/>
        <end position="126"/>
    </location>
</feature>
<dbReference type="AlphaFoldDB" id="A0AAN9JMC0"/>
<name>A0AAN9JMC0_CLITE</name>
<organism evidence="3 4">
    <name type="scientific">Clitoria ternatea</name>
    <name type="common">Butterfly pea</name>
    <dbReference type="NCBI Taxonomy" id="43366"/>
    <lineage>
        <taxon>Eukaryota</taxon>
        <taxon>Viridiplantae</taxon>
        <taxon>Streptophyta</taxon>
        <taxon>Embryophyta</taxon>
        <taxon>Tracheophyta</taxon>
        <taxon>Spermatophyta</taxon>
        <taxon>Magnoliopsida</taxon>
        <taxon>eudicotyledons</taxon>
        <taxon>Gunneridae</taxon>
        <taxon>Pentapetalae</taxon>
        <taxon>rosids</taxon>
        <taxon>fabids</taxon>
        <taxon>Fabales</taxon>
        <taxon>Fabaceae</taxon>
        <taxon>Papilionoideae</taxon>
        <taxon>50 kb inversion clade</taxon>
        <taxon>NPAAA clade</taxon>
        <taxon>indigoferoid/millettioid clade</taxon>
        <taxon>Phaseoleae</taxon>
        <taxon>Clitoria</taxon>
    </lineage>
</organism>
<evidence type="ECO:0000313" key="4">
    <source>
        <dbReference type="Proteomes" id="UP001359559"/>
    </source>
</evidence>
<keyword evidence="2" id="KW-1133">Transmembrane helix</keyword>
<proteinExistence type="predicted"/>
<feature type="compositionally biased region" description="Basic and acidic residues" evidence="1">
    <location>
        <begin position="111"/>
        <end position="126"/>
    </location>
</feature>
<evidence type="ECO:0000313" key="3">
    <source>
        <dbReference type="EMBL" id="KAK7300809.1"/>
    </source>
</evidence>
<dbReference type="EMBL" id="JAYKXN010000003">
    <property type="protein sequence ID" value="KAK7300809.1"/>
    <property type="molecule type" value="Genomic_DNA"/>
</dbReference>
<gene>
    <name evidence="3" type="ORF">RJT34_11660</name>
</gene>
<comment type="caution">
    <text evidence="3">The sequence shown here is derived from an EMBL/GenBank/DDBJ whole genome shotgun (WGS) entry which is preliminary data.</text>
</comment>
<protein>
    <submittedName>
        <fullName evidence="3">Uncharacterized protein</fullName>
    </submittedName>
</protein>
<keyword evidence="4" id="KW-1185">Reference proteome</keyword>
<keyword evidence="2" id="KW-0472">Membrane</keyword>
<feature type="transmembrane region" description="Helical" evidence="2">
    <location>
        <begin position="20"/>
        <end position="38"/>
    </location>
</feature>
<dbReference type="Proteomes" id="UP001359559">
    <property type="component" value="Unassembled WGS sequence"/>
</dbReference>
<evidence type="ECO:0000256" key="2">
    <source>
        <dbReference type="SAM" id="Phobius"/>
    </source>
</evidence>
<evidence type="ECO:0000256" key="1">
    <source>
        <dbReference type="SAM" id="MobiDB-lite"/>
    </source>
</evidence>
<accession>A0AAN9JMC0</accession>